<keyword evidence="2" id="KW-1185">Reference proteome</keyword>
<dbReference type="Proteomes" id="UP000193061">
    <property type="component" value="Unassembled WGS sequence"/>
</dbReference>
<proteinExistence type="predicted"/>
<sequence>MDGLFNRATVTEMENFTLTTSGNRFETILTQGGYQLQVGQSLCS</sequence>
<evidence type="ECO:0000313" key="1">
    <source>
        <dbReference type="EMBL" id="SLN71835.1"/>
    </source>
</evidence>
<evidence type="ECO:0000313" key="2">
    <source>
        <dbReference type="Proteomes" id="UP000193061"/>
    </source>
</evidence>
<protein>
    <submittedName>
        <fullName evidence="1">Uncharacterized protein</fullName>
    </submittedName>
</protein>
<reference evidence="1 2" key="1">
    <citation type="submission" date="2017-03" db="EMBL/GenBank/DDBJ databases">
        <authorList>
            <person name="Afonso C.L."/>
            <person name="Miller P.J."/>
            <person name="Scott M.A."/>
            <person name="Spackman E."/>
            <person name="Goraichik I."/>
            <person name="Dimitrov K.M."/>
            <person name="Suarez D.L."/>
            <person name="Swayne D.E."/>
        </authorList>
    </citation>
    <scope>NUCLEOTIDE SEQUENCE [LARGE SCALE GENOMIC DNA]</scope>
    <source>
        <strain evidence="1 2">CECT 7450</strain>
    </source>
</reference>
<gene>
    <name evidence="1" type="ORF">ROA7450_03966</name>
</gene>
<dbReference type="EMBL" id="FWFX01000018">
    <property type="protein sequence ID" value="SLN71835.1"/>
    <property type="molecule type" value="Genomic_DNA"/>
</dbReference>
<name>A0A1X7A702_9RHOB</name>
<dbReference type="AlphaFoldDB" id="A0A1X7A702"/>
<accession>A0A1X7A702</accession>
<organism evidence="1 2">
    <name type="scientific">Roseovarius albus</name>
    <dbReference type="NCBI Taxonomy" id="1247867"/>
    <lineage>
        <taxon>Bacteria</taxon>
        <taxon>Pseudomonadati</taxon>
        <taxon>Pseudomonadota</taxon>
        <taxon>Alphaproteobacteria</taxon>
        <taxon>Rhodobacterales</taxon>
        <taxon>Roseobacteraceae</taxon>
        <taxon>Roseovarius</taxon>
    </lineage>
</organism>